<gene>
    <name evidence="4" type="ORF">Fot_55636</name>
</gene>
<dbReference type="Pfam" id="PF00400">
    <property type="entry name" value="WD40"/>
    <property type="match status" value="2"/>
</dbReference>
<dbReference type="EMBL" id="JBFOLJ010000028">
    <property type="protein sequence ID" value="KAL2458606.1"/>
    <property type="molecule type" value="Genomic_DNA"/>
</dbReference>
<dbReference type="SMART" id="SM00320">
    <property type="entry name" value="WD40"/>
    <property type="match status" value="3"/>
</dbReference>
<dbReference type="Gene3D" id="2.130.10.10">
    <property type="entry name" value="YVTN repeat-like/Quinoprotein amine dehydrogenase"/>
    <property type="match status" value="1"/>
</dbReference>
<dbReference type="InterPro" id="IPR001680">
    <property type="entry name" value="WD40_rpt"/>
</dbReference>
<dbReference type="InterPro" id="IPR019775">
    <property type="entry name" value="WD40_repeat_CS"/>
</dbReference>
<proteinExistence type="predicted"/>
<evidence type="ECO:0000313" key="5">
    <source>
        <dbReference type="Proteomes" id="UP001604277"/>
    </source>
</evidence>
<dbReference type="PANTHER" id="PTHR22844:SF370">
    <property type="entry name" value="OS12G0594000 PROTEIN"/>
    <property type="match status" value="1"/>
</dbReference>
<evidence type="ECO:0000256" key="1">
    <source>
        <dbReference type="ARBA" id="ARBA00022574"/>
    </source>
</evidence>
<dbReference type="AlphaFoldDB" id="A0ABD1P7G1"/>
<protein>
    <submittedName>
        <fullName evidence="4">Transducin/WD40 repeat-like superfamily protein</fullName>
    </submittedName>
</protein>
<dbReference type="InterPro" id="IPR036322">
    <property type="entry name" value="WD40_repeat_dom_sf"/>
</dbReference>
<keyword evidence="2" id="KW-0677">Repeat</keyword>
<dbReference type="PROSITE" id="PS00678">
    <property type="entry name" value="WD_REPEATS_1"/>
    <property type="match status" value="1"/>
</dbReference>
<feature type="repeat" description="WD" evidence="3">
    <location>
        <begin position="113"/>
        <end position="142"/>
    </location>
</feature>
<dbReference type="InterPro" id="IPR045182">
    <property type="entry name" value="JINGUBANG-like"/>
</dbReference>
<evidence type="ECO:0000256" key="3">
    <source>
        <dbReference type="PROSITE-ProRule" id="PRU00221"/>
    </source>
</evidence>
<sequence length="172" mass="19238">MKGSWDTLKFWRISDSKCLESITAHDDVVNLVVVAFDRLVFTGSVDRTVKARKRELVGKNTKHVLVEMLLKQENAIMSLAVNPIAAVMYAGSSDGLVNFWEMEKHFMSYGGVLRGHKLTILCMAVDGNKVLSGSADKSICVWRREEGCPHLHIDAYWAQQTRQVLGGGKESR</sequence>
<name>A0ABD1P7G1_9LAMI</name>
<keyword evidence="1 3" id="KW-0853">WD repeat</keyword>
<dbReference type="PROSITE" id="PS50082">
    <property type="entry name" value="WD_REPEATS_2"/>
    <property type="match status" value="2"/>
</dbReference>
<comment type="caution">
    <text evidence="4">The sequence shown here is derived from an EMBL/GenBank/DDBJ whole genome shotgun (WGS) entry which is preliminary data.</text>
</comment>
<accession>A0ABD1P7G1</accession>
<dbReference type="SUPFAM" id="SSF50978">
    <property type="entry name" value="WD40 repeat-like"/>
    <property type="match status" value="1"/>
</dbReference>
<dbReference type="PANTHER" id="PTHR22844">
    <property type="entry name" value="F-BOX AND WD40 DOMAIN PROTEIN"/>
    <property type="match status" value="1"/>
</dbReference>
<dbReference type="InterPro" id="IPR015943">
    <property type="entry name" value="WD40/YVTN_repeat-like_dom_sf"/>
</dbReference>
<evidence type="ECO:0000313" key="4">
    <source>
        <dbReference type="EMBL" id="KAL2458606.1"/>
    </source>
</evidence>
<evidence type="ECO:0000256" key="2">
    <source>
        <dbReference type="ARBA" id="ARBA00022737"/>
    </source>
</evidence>
<reference evidence="5" key="1">
    <citation type="submission" date="2024-07" db="EMBL/GenBank/DDBJ databases">
        <title>Two chromosome-level genome assemblies of Korean endemic species Abeliophyllum distichum and Forsythia ovata (Oleaceae).</title>
        <authorList>
            <person name="Jang H."/>
        </authorList>
    </citation>
    <scope>NUCLEOTIDE SEQUENCE [LARGE SCALE GENOMIC DNA]</scope>
</reference>
<organism evidence="4 5">
    <name type="scientific">Forsythia ovata</name>
    <dbReference type="NCBI Taxonomy" id="205694"/>
    <lineage>
        <taxon>Eukaryota</taxon>
        <taxon>Viridiplantae</taxon>
        <taxon>Streptophyta</taxon>
        <taxon>Embryophyta</taxon>
        <taxon>Tracheophyta</taxon>
        <taxon>Spermatophyta</taxon>
        <taxon>Magnoliopsida</taxon>
        <taxon>eudicotyledons</taxon>
        <taxon>Gunneridae</taxon>
        <taxon>Pentapetalae</taxon>
        <taxon>asterids</taxon>
        <taxon>lamiids</taxon>
        <taxon>Lamiales</taxon>
        <taxon>Oleaceae</taxon>
        <taxon>Forsythieae</taxon>
        <taxon>Forsythia</taxon>
    </lineage>
</organism>
<keyword evidence="5" id="KW-1185">Reference proteome</keyword>
<dbReference type="Proteomes" id="UP001604277">
    <property type="component" value="Unassembled WGS sequence"/>
</dbReference>
<feature type="repeat" description="WD" evidence="3">
    <location>
        <begin position="69"/>
        <end position="103"/>
    </location>
</feature>